<protein>
    <submittedName>
        <fullName evidence="2">Uncharacterized protein</fullName>
    </submittedName>
</protein>
<evidence type="ECO:0000313" key="2">
    <source>
        <dbReference type="EMBL" id="ETO23368.1"/>
    </source>
</evidence>
<reference evidence="2 3" key="1">
    <citation type="journal article" date="2013" name="Curr. Biol.">
        <title>The Genome of the Foraminiferan Reticulomyxa filosa.</title>
        <authorList>
            <person name="Glockner G."/>
            <person name="Hulsmann N."/>
            <person name="Schleicher M."/>
            <person name="Noegel A.A."/>
            <person name="Eichinger L."/>
            <person name="Gallinger C."/>
            <person name="Pawlowski J."/>
            <person name="Sierra R."/>
            <person name="Euteneuer U."/>
            <person name="Pillet L."/>
            <person name="Moustafa A."/>
            <person name="Platzer M."/>
            <person name="Groth M."/>
            <person name="Szafranski K."/>
            <person name="Schliwa M."/>
        </authorList>
    </citation>
    <scope>NUCLEOTIDE SEQUENCE [LARGE SCALE GENOMIC DNA]</scope>
</reference>
<sequence length="210" mass="24018">MFFEFIKFLLFVNSRENLNNNRPLLVGVLLFFFKKKNEIMADSDSKPQLPELLKPKLPQIKFLPSRTAKSLGQAREDGTLKERVIKNTIEFTQNPLTGLFLVRAKKLWDSFPGTMQFVWIAAVLASSAVQWAACLALFFYFLGITVTNQTDVNSSEPAGVQLISTLLAATILFIYLLGEIRSAFRTFQGFFLYLNYSFLNIAPERDIFFF</sequence>
<feature type="transmembrane region" description="Helical" evidence="1">
    <location>
        <begin position="158"/>
        <end position="178"/>
    </location>
</feature>
<accession>X6NBY2</accession>
<organism evidence="2 3">
    <name type="scientific">Reticulomyxa filosa</name>
    <dbReference type="NCBI Taxonomy" id="46433"/>
    <lineage>
        <taxon>Eukaryota</taxon>
        <taxon>Sar</taxon>
        <taxon>Rhizaria</taxon>
        <taxon>Retaria</taxon>
        <taxon>Foraminifera</taxon>
        <taxon>Monothalamids</taxon>
        <taxon>Reticulomyxidae</taxon>
        <taxon>Reticulomyxa</taxon>
    </lineage>
</organism>
<comment type="caution">
    <text evidence="2">The sequence shown here is derived from an EMBL/GenBank/DDBJ whole genome shotgun (WGS) entry which is preliminary data.</text>
</comment>
<evidence type="ECO:0000256" key="1">
    <source>
        <dbReference type="SAM" id="Phobius"/>
    </source>
</evidence>
<proteinExistence type="predicted"/>
<keyword evidence="1" id="KW-0472">Membrane</keyword>
<dbReference type="EMBL" id="ASPP01009997">
    <property type="protein sequence ID" value="ETO23368.1"/>
    <property type="molecule type" value="Genomic_DNA"/>
</dbReference>
<evidence type="ECO:0000313" key="3">
    <source>
        <dbReference type="Proteomes" id="UP000023152"/>
    </source>
</evidence>
<keyword evidence="1" id="KW-0812">Transmembrane</keyword>
<gene>
    <name evidence="2" type="ORF">RFI_13812</name>
</gene>
<name>X6NBY2_RETFI</name>
<keyword evidence="3" id="KW-1185">Reference proteome</keyword>
<dbReference type="Proteomes" id="UP000023152">
    <property type="component" value="Unassembled WGS sequence"/>
</dbReference>
<keyword evidence="1" id="KW-1133">Transmembrane helix</keyword>
<dbReference type="AlphaFoldDB" id="X6NBY2"/>
<feature type="transmembrane region" description="Helical" evidence="1">
    <location>
        <begin position="117"/>
        <end position="146"/>
    </location>
</feature>